<sequence>MGERNRSSPSSGNPHYHADVKRARREEPPFRNTSGCTIATKGEEGRYRHLLSREPLPVDSSCQEAQMSGNPELVQAVHPTGSSPSIGKPSSYGGLGLPGDDPAPAIPLRTRKELLAKRVVSPEEYLSEIKERRQHRAPCEPPQTLRGIPVPLHPGETMQDYEKDFRRWVYKRNETITSLRAQPMKERGFRCQFALDKVISRPTRIEPRMSNGDGALSANCEVEVRAKSISASMKSPSQAPPSPSETQHAKSDDSADADDHSSDVLAESAAVSLPTLQTNGKPKIGANVTGRPETLPSWAVLLVHRVQELETEVTLLRQDVHFLRAKAGLRSDSCRDLSCDEEADRTQWCAKSTHQASCKAENEILSARIHPVDRTAGEKKIEAGGEIILNSFIHDDISMKNLTPSAPSQMECDLEMRQLAKAYCDLNNQSTINETAIDDTLAYVKAIKEVDESQANENRNQIMKLIVSINQEKKKRYTALAALLVCMWSGEEETLLSLLHEDPSETHNSSVTHSELPPLSLQLDDKHRELETLNLQLNDQIQWMSELDELPKEQAARDRVIKNQRERLLSFLRGDENIRNLVKDSLLKLRRTCA</sequence>
<feature type="region of interest" description="Disordered" evidence="1">
    <location>
        <begin position="228"/>
        <end position="290"/>
    </location>
</feature>
<dbReference type="OrthoDB" id="99816at2759"/>
<evidence type="ECO:0000256" key="1">
    <source>
        <dbReference type="SAM" id="MobiDB-lite"/>
    </source>
</evidence>
<keyword evidence="3" id="KW-1185">Reference proteome</keyword>
<accession>A0A8T1VR85</accession>
<dbReference type="AlphaFoldDB" id="A0A8T1VR85"/>
<dbReference type="Proteomes" id="UP000694044">
    <property type="component" value="Unassembled WGS sequence"/>
</dbReference>
<protein>
    <submittedName>
        <fullName evidence="2">Uncharacterized protein</fullName>
    </submittedName>
</protein>
<feature type="compositionally biased region" description="Basic and acidic residues" evidence="1">
    <location>
        <begin position="16"/>
        <end position="29"/>
    </location>
</feature>
<gene>
    <name evidence="2" type="ORF">PHYPSEUDO_005451</name>
</gene>
<feature type="region of interest" description="Disordered" evidence="1">
    <location>
        <begin position="1"/>
        <end position="43"/>
    </location>
</feature>
<name>A0A8T1VR85_9STRA</name>
<comment type="caution">
    <text evidence="2">The sequence shown here is derived from an EMBL/GenBank/DDBJ whole genome shotgun (WGS) entry which is preliminary data.</text>
</comment>
<evidence type="ECO:0000313" key="3">
    <source>
        <dbReference type="Proteomes" id="UP000694044"/>
    </source>
</evidence>
<organism evidence="2 3">
    <name type="scientific">Phytophthora pseudosyringae</name>
    <dbReference type="NCBI Taxonomy" id="221518"/>
    <lineage>
        <taxon>Eukaryota</taxon>
        <taxon>Sar</taxon>
        <taxon>Stramenopiles</taxon>
        <taxon>Oomycota</taxon>
        <taxon>Peronosporomycetes</taxon>
        <taxon>Peronosporales</taxon>
        <taxon>Peronosporaceae</taxon>
        <taxon>Phytophthora</taxon>
    </lineage>
</organism>
<feature type="region of interest" description="Disordered" evidence="1">
    <location>
        <begin position="130"/>
        <end position="156"/>
    </location>
</feature>
<reference evidence="2" key="1">
    <citation type="submission" date="2021-02" db="EMBL/GenBank/DDBJ databases">
        <authorList>
            <person name="Palmer J.M."/>
        </authorList>
    </citation>
    <scope>NUCLEOTIDE SEQUENCE</scope>
    <source>
        <strain evidence="2">SCRP734</strain>
    </source>
</reference>
<evidence type="ECO:0000313" key="2">
    <source>
        <dbReference type="EMBL" id="KAG7381924.1"/>
    </source>
</evidence>
<feature type="compositionally biased region" description="Basic and acidic residues" evidence="1">
    <location>
        <begin position="247"/>
        <end position="262"/>
    </location>
</feature>
<feature type="region of interest" description="Disordered" evidence="1">
    <location>
        <begin position="74"/>
        <end position="106"/>
    </location>
</feature>
<dbReference type="EMBL" id="JAGDFM010000226">
    <property type="protein sequence ID" value="KAG7381924.1"/>
    <property type="molecule type" value="Genomic_DNA"/>
</dbReference>
<proteinExistence type="predicted"/>